<evidence type="ECO:0000256" key="3">
    <source>
        <dbReference type="ARBA" id="ARBA00023015"/>
    </source>
</evidence>
<dbReference type="GO" id="GO:0008483">
    <property type="term" value="F:transaminase activity"/>
    <property type="evidence" value="ECO:0007669"/>
    <property type="project" value="UniProtKB-KW"/>
</dbReference>
<evidence type="ECO:0000256" key="5">
    <source>
        <dbReference type="ARBA" id="ARBA00023163"/>
    </source>
</evidence>
<dbReference type="InterPro" id="IPR015421">
    <property type="entry name" value="PyrdxlP-dep_Trfase_major"/>
</dbReference>
<evidence type="ECO:0000256" key="1">
    <source>
        <dbReference type="ARBA" id="ARBA00005384"/>
    </source>
</evidence>
<gene>
    <name evidence="7" type="ORF">HC231_06885</name>
</gene>
<dbReference type="Proteomes" id="UP000671960">
    <property type="component" value="Chromosome"/>
</dbReference>
<protein>
    <submittedName>
        <fullName evidence="7">PLP-dependent aminotransferase family protein</fullName>
    </submittedName>
</protein>
<evidence type="ECO:0000259" key="6">
    <source>
        <dbReference type="PROSITE" id="PS50949"/>
    </source>
</evidence>
<dbReference type="InterPro" id="IPR036388">
    <property type="entry name" value="WH-like_DNA-bd_sf"/>
</dbReference>
<dbReference type="InterPro" id="IPR004839">
    <property type="entry name" value="Aminotransferase_I/II_large"/>
</dbReference>
<keyword evidence="7" id="KW-0808">Transferase</keyword>
<dbReference type="Gene3D" id="3.40.640.10">
    <property type="entry name" value="Type I PLP-dependent aspartate aminotransferase-like (Major domain)"/>
    <property type="match status" value="1"/>
</dbReference>
<dbReference type="Pfam" id="PF00392">
    <property type="entry name" value="GntR"/>
    <property type="match status" value="1"/>
</dbReference>
<dbReference type="Pfam" id="PF00155">
    <property type="entry name" value="Aminotran_1_2"/>
    <property type="match status" value="1"/>
</dbReference>
<dbReference type="PROSITE" id="PS50949">
    <property type="entry name" value="HTH_GNTR"/>
    <property type="match status" value="1"/>
</dbReference>
<dbReference type="InterPro" id="IPR015422">
    <property type="entry name" value="PyrdxlP-dep_Trfase_small"/>
</dbReference>
<accession>A0ABX7USY4</accession>
<organism evidence="7 8">
    <name type="scientific">Brenneria izadpanahii</name>
    <dbReference type="NCBI Taxonomy" id="2722756"/>
    <lineage>
        <taxon>Bacteria</taxon>
        <taxon>Pseudomonadati</taxon>
        <taxon>Pseudomonadota</taxon>
        <taxon>Gammaproteobacteria</taxon>
        <taxon>Enterobacterales</taxon>
        <taxon>Pectobacteriaceae</taxon>
        <taxon>Brenneria</taxon>
    </lineage>
</organism>
<evidence type="ECO:0000256" key="2">
    <source>
        <dbReference type="ARBA" id="ARBA00022898"/>
    </source>
</evidence>
<dbReference type="InterPro" id="IPR015424">
    <property type="entry name" value="PyrdxlP-dep_Trfase"/>
</dbReference>
<reference evidence="7 8" key="1">
    <citation type="submission" date="2020-03" db="EMBL/GenBank/DDBJ databases">
        <authorList>
            <person name="Bakhshi Ganjeh M."/>
        </authorList>
    </citation>
    <scope>NUCLEOTIDE SEQUENCE [LARGE SCALE GENOMIC DNA]</scope>
    <source>
        <strain evidence="8">Iran 50</strain>
    </source>
</reference>
<sequence>MNSWARYKAEQMEEQTCRYRWIAEMIKRAIIDGTLSPGQRLPSVRKLAAQYGASVTTTLKALRTLEDEHYAQARPQSGFYACLPDKAPPAPLRPVTITPLDPQTELHLAMVGSDCRVRLDLANGDGDLYPIRKISRLMRQFSYRQPQLLGHPVKGIGYPPLQAEIARRALDYGCNLKADEIIITNGCLEALSLALRAVTEPGDSVAVDSPCYFVLLQMLRNLGLKVVEVGHDDSGTTDAGQLAALFSQRVVKAWVALANVNNPVGSIISDERKTYLTKLADEHDVTIIEDDTFGDTAFGDSRPFPLRAFSPNVILCSGFSKTVAPGLRLGWLSGGKWNRKIASLKYTSTMGTTMLPQTAVAEFLKTGGYDAHLRRLRRELSRQITLLRNAVLNYFPPGTRVSKPLGGYVLWLELPPGCVPAHELFIKAREQGIGIAPGYLFSTDRRYDHCLRLNAGFGWSEDVDQALQRLAQWCRRLI</sequence>
<dbReference type="PANTHER" id="PTHR46577:SF2">
    <property type="entry name" value="TRANSCRIPTIONAL REGULATORY PROTEIN"/>
    <property type="match status" value="1"/>
</dbReference>
<dbReference type="CDD" id="cd00609">
    <property type="entry name" value="AAT_like"/>
    <property type="match status" value="1"/>
</dbReference>
<feature type="domain" description="HTH gntR-type" evidence="6">
    <location>
        <begin position="16"/>
        <end position="84"/>
    </location>
</feature>
<keyword evidence="2" id="KW-0663">Pyridoxal phosphate</keyword>
<proteinExistence type="inferred from homology"/>
<comment type="similarity">
    <text evidence="1">In the C-terminal section; belongs to the class-I pyridoxal-phosphate-dependent aminotransferase family.</text>
</comment>
<dbReference type="PANTHER" id="PTHR46577">
    <property type="entry name" value="HTH-TYPE TRANSCRIPTIONAL REGULATORY PROTEIN GABR"/>
    <property type="match status" value="1"/>
</dbReference>
<evidence type="ECO:0000313" key="8">
    <source>
        <dbReference type="Proteomes" id="UP000671960"/>
    </source>
</evidence>
<dbReference type="EMBL" id="CP050854">
    <property type="protein sequence ID" value="QTF07682.1"/>
    <property type="molecule type" value="Genomic_DNA"/>
</dbReference>
<keyword evidence="7" id="KW-0032">Aminotransferase</keyword>
<name>A0ABX7USY4_9GAMM</name>
<evidence type="ECO:0000256" key="4">
    <source>
        <dbReference type="ARBA" id="ARBA00023125"/>
    </source>
</evidence>
<dbReference type="InterPro" id="IPR051446">
    <property type="entry name" value="HTH_trans_reg/aminotransferase"/>
</dbReference>
<keyword evidence="5" id="KW-0804">Transcription</keyword>
<dbReference type="SMART" id="SM00345">
    <property type="entry name" value="HTH_GNTR"/>
    <property type="match status" value="1"/>
</dbReference>
<dbReference type="SUPFAM" id="SSF46785">
    <property type="entry name" value="Winged helix' DNA-binding domain"/>
    <property type="match status" value="1"/>
</dbReference>
<dbReference type="Gene3D" id="3.90.1150.10">
    <property type="entry name" value="Aspartate Aminotransferase, domain 1"/>
    <property type="match status" value="1"/>
</dbReference>
<keyword evidence="4" id="KW-0238">DNA-binding</keyword>
<dbReference type="Gene3D" id="1.10.10.10">
    <property type="entry name" value="Winged helix-like DNA-binding domain superfamily/Winged helix DNA-binding domain"/>
    <property type="match status" value="1"/>
</dbReference>
<keyword evidence="8" id="KW-1185">Reference proteome</keyword>
<keyword evidence="3" id="KW-0805">Transcription regulation</keyword>
<dbReference type="InterPro" id="IPR000524">
    <property type="entry name" value="Tscrpt_reg_HTH_GntR"/>
</dbReference>
<evidence type="ECO:0000313" key="7">
    <source>
        <dbReference type="EMBL" id="QTF07682.1"/>
    </source>
</evidence>
<dbReference type="InterPro" id="IPR036390">
    <property type="entry name" value="WH_DNA-bd_sf"/>
</dbReference>
<dbReference type="SUPFAM" id="SSF53383">
    <property type="entry name" value="PLP-dependent transferases"/>
    <property type="match status" value="1"/>
</dbReference>
<dbReference type="CDD" id="cd07377">
    <property type="entry name" value="WHTH_GntR"/>
    <property type="match status" value="1"/>
</dbReference>